<organism evidence="2 3">
    <name type="scientific">Stentor coeruleus</name>
    <dbReference type="NCBI Taxonomy" id="5963"/>
    <lineage>
        <taxon>Eukaryota</taxon>
        <taxon>Sar</taxon>
        <taxon>Alveolata</taxon>
        <taxon>Ciliophora</taxon>
        <taxon>Postciliodesmatophora</taxon>
        <taxon>Heterotrichea</taxon>
        <taxon>Heterotrichida</taxon>
        <taxon>Stentoridae</taxon>
        <taxon>Stentor</taxon>
    </lineage>
</organism>
<gene>
    <name evidence="2" type="ORF">SteCoe_36959</name>
</gene>
<dbReference type="Proteomes" id="UP000187209">
    <property type="component" value="Unassembled WGS sequence"/>
</dbReference>
<proteinExistence type="predicted"/>
<comment type="caution">
    <text evidence="2">The sequence shown here is derived from an EMBL/GenBank/DDBJ whole genome shotgun (WGS) entry which is preliminary data.</text>
</comment>
<evidence type="ECO:0000313" key="3">
    <source>
        <dbReference type="Proteomes" id="UP000187209"/>
    </source>
</evidence>
<dbReference type="EMBL" id="MPUH01001769">
    <property type="protein sequence ID" value="OMJ66261.1"/>
    <property type="molecule type" value="Genomic_DNA"/>
</dbReference>
<accession>A0A1R2AP20</accession>
<dbReference type="AlphaFoldDB" id="A0A1R2AP20"/>
<protein>
    <submittedName>
        <fullName evidence="2">Uncharacterized protein</fullName>
    </submittedName>
</protein>
<reference evidence="2 3" key="1">
    <citation type="submission" date="2016-11" db="EMBL/GenBank/DDBJ databases">
        <title>The macronuclear genome of Stentor coeruleus: a giant cell with tiny introns.</title>
        <authorList>
            <person name="Slabodnick M."/>
            <person name="Ruby J.G."/>
            <person name="Reiff S.B."/>
            <person name="Swart E.C."/>
            <person name="Gosai S."/>
            <person name="Prabakaran S."/>
            <person name="Witkowska E."/>
            <person name="Larue G.E."/>
            <person name="Fisher S."/>
            <person name="Freeman R.M."/>
            <person name="Gunawardena J."/>
            <person name="Chu W."/>
            <person name="Stover N.A."/>
            <person name="Gregory B.D."/>
            <person name="Nowacki M."/>
            <person name="Derisi J."/>
            <person name="Roy S.W."/>
            <person name="Marshall W.F."/>
            <person name="Sood P."/>
        </authorList>
    </citation>
    <scope>NUCLEOTIDE SEQUENCE [LARGE SCALE GENOMIC DNA]</scope>
    <source>
        <strain evidence="2">WM001</strain>
    </source>
</reference>
<name>A0A1R2AP20_9CILI</name>
<keyword evidence="3" id="KW-1185">Reference proteome</keyword>
<dbReference type="OrthoDB" id="206130at2759"/>
<evidence type="ECO:0000256" key="1">
    <source>
        <dbReference type="SAM" id="Coils"/>
    </source>
</evidence>
<sequence>MLPITIQVLKVEGIENGNTCKVMLNDEELAVKNNIFTLEKEGILSIEFFKSKHSLGGVIFSSHLLYGAICQYLPLYIPSIYIDNLPDDIDPPRVLFIQIEQNSDYASQNSRCETILFEDFNTVIEVNNFKNLMTNKNKDYVIKDLQFQREKISSCVGSKGPDDSSAYDLLLSKINNDAFTISKLNTERNEFLVRIRELEQENIALKNENKKQELALKRMSIKENFVRKELETKKLFEKLTEGRITDQLRDKNIMLKSKLEAYQYETMNFKEKYENTEKSYKVLKECLLGNDINQ</sequence>
<evidence type="ECO:0000313" key="2">
    <source>
        <dbReference type="EMBL" id="OMJ66261.1"/>
    </source>
</evidence>
<keyword evidence="1" id="KW-0175">Coiled coil</keyword>
<feature type="coiled-coil region" evidence="1">
    <location>
        <begin position="181"/>
        <end position="215"/>
    </location>
</feature>